<evidence type="ECO:0000256" key="1">
    <source>
        <dbReference type="SAM" id="Phobius"/>
    </source>
</evidence>
<dbReference type="InterPro" id="IPR007427">
    <property type="entry name" value="DUF475"/>
</dbReference>
<reference evidence="3" key="1">
    <citation type="journal article" date="2020" name="bioRxiv">
        <title>A rank-normalized archaeal taxonomy based on genome phylogeny resolves widespread incomplete and uneven classifications.</title>
        <authorList>
            <person name="Rinke C."/>
            <person name="Chuvochina M."/>
            <person name="Mussig A.J."/>
            <person name="Chaumeil P.-A."/>
            <person name="Waite D.W."/>
            <person name="Whitman W.B."/>
            <person name="Parks D.H."/>
            <person name="Hugenholtz P."/>
        </authorList>
    </citation>
    <scope>NUCLEOTIDE SEQUENCE [LARGE SCALE GENOMIC DNA]</scope>
</reference>
<organism evidence="2 3">
    <name type="scientific">Candidatus Iainarchaeum sp</name>
    <dbReference type="NCBI Taxonomy" id="3101447"/>
    <lineage>
        <taxon>Archaea</taxon>
        <taxon>Candidatus Iainarchaeota</taxon>
        <taxon>Candidatus Iainarchaeia</taxon>
        <taxon>Candidatus Iainarchaeales</taxon>
        <taxon>Candidatus Iainarchaeaceae</taxon>
        <taxon>Candidatus Iainarchaeum</taxon>
    </lineage>
</organism>
<sequence>MADILALIFTAFGLMLFEIITSIDNAVINADVLRTMSQRARKWFLLWGLLIAVFLVRGLLPFIIFWLANPTLGPIEAFTATFNSDPAIAESIEHSKPVLLVGGGIFLIFLFFHWLFLEQKSYGLRGERTIHRYGLWFYAVISIILAVVVWFSISAQPLMAFGAVVGSTAFFITHGFKENAESQEKALLEGHPMSDMSKILYLEVIDATFSIVGVIGAFAFTLSVPLILVGNGLGAFVVRELTLHNIDKVKKYRYLKNGAMYSVFFLGIIMVADSFGAHIPEYLSPLITMGVIGYFFWKSRRELQKENSKDIQSG</sequence>
<gene>
    <name evidence="2" type="ORF">HA254_05695</name>
</gene>
<dbReference type="PANTHER" id="PTHR30238">
    <property type="entry name" value="MEMBRANE BOUND PREDICTED REDOX MODULATOR"/>
    <property type="match status" value="1"/>
</dbReference>
<dbReference type="NCBIfam" id="NF010612">
    <property type="entry name" value="PRK14013.1-2"/>
    <property type="match status" value="1"/>
</dbReference>
<feature type="transmembrane region" description="Helical" evidence="1">
    <location>
        <begin position="133"/>
        <end position="153"/>
    </location>
</feature>
<proteinExistence type="predicted"/>
<dbReference type="PANTHER" id="PTHR30238:SF4">
    <property type="entry name" value="SLL1022 PROTEIN"/>
    <property type="match status" value="1"/>
</dbReference>
<feature type="transmembrane region" description="Helical" evidence="1">
    <location>
        <begin position="98"/>
        <end position="117"/>
    </location>
</feature>
<feature type="transmembrane region" description="Helical" evidence="1">
    <location>
        <begin position="44"/>
        <end position="68"/>
    </location>
</feature>
<feature type="transmembrane region" description="Helical" evidence="1">
    <location>
        <begin position="258"/>
        <end position="276"/>
    </location>
</feature>
<evidence type="ECO:0000313" key="3">
    <source>
        <dbReference type="Proteomes" id="UP000565078"/>
    </source>
</evidence>
<keyword evidence="1" id="KW-1133">Transmembrane helix</keyword>
<accession>A0A7J4J0X5</accession>
<name>A0A7J4J0X5_9ARCH</name>
<dbReference type="EMBL" id="DUGC01000090">
    <property type="protein sequence ID" value="HIH10129.1"/>
    <property type="molecule type" value="Genomic_DNA"/>
</dbReference>
<feature type="transmembrane region" description="Helical" evidence="1">
    <location>
        <begin position="282"/>
        <end position="297"/>
    </location>
</feature>
<comment type="caution">
    <text evidence="2">The sequence shown here is derived from an EMBL/GenBank/DDBJ whole genome shotgun (WGS) entry which is preliminary data.</text>
</comment>
<feature type="transmembrane region" description="Helical" evidence="1">
    <location>
        <begin position="6"/>
        <end position="23"/>
    </location>
</feature>
<protein>
    <submittedName>
        <fullName evidence="2">DUF475 domain-containing protein</fullName>
    </submittedName>
</protein>
<keyword evidence="1" id="KW-0472">Membrane</keyword>
<dbReference type="Proteomes" id="UP000565078">
    <property type="component" value="Unassembled WGS sequence"/>
</dbReference>
<dbReference type="AlphaFoldDB" id="A0A7J4J0X5"/>
<dbReference type="Pfam" id="PF04332">
    <property type="entry name" value="DUF475"/>
    <property type="match status" value="1"/>
</dbReference>
<keyword evidence="1" id="KW-0812">Transmembrane</keyword>
<evidence type="ECO:0000313" key="2">
    <source>
        <dbReference type="EMBL" id="HIH10129.1"/>
    </source>
</evidence>